<keyword evidence="11" id="KW-1185">Reference proteome</keyword>
<proteinExistence type="inferred from homology"/>
<feature type="transmembrane region" description="Helical" evidence="9">
    <location>
        <begin position="179"/>
        <end position="201"/>
    </location>
</feature>
<feature type="transmembrane region" description="Helical" evidence="9">
    <location>
        <begin position="146"/>
        <end position="167"/>
    </location>
</feature>
<evidence type="ECO:0000256" key="4">
    <source>
        <dbReference type="ARBA" id="ARBA00022597"/>
    </source>
</evidence>
<sequence length="562" mass="60254">MSFAVSAQSHFSIKPLQRNQFKNSSPHRTFFCSSCFKSRPDSSYLRSKELLTLCGPKPRFVPRHRKNFQVGVGRGGELADDSGQVADSLASDAPESFSWSSVILPFVFPALGGLLFGYDIGATSGATLSLQSPALSGTTWFNLSPVQLGLVVSGSLYGALLGSTLVYGIADFLGRRRELIIAAGLYLLGSLITGCAPDLNILLLGRLLYGLGIGLAMHGAPLYIAETCPSQIRGTLISLKELFIVLGILLGFSVGSFEIDVVGGWRYMYGFGTPVALLMGLGMWSLPPSPRWLLLRAVQGKGPLQEYKERAMLALSKLRGRPPGDKLSEKLVDDALLSVETAYEDEKSGGNFLEVFQGPNLKALTIGGGLVLFQQITGQPSVLYYAGSILQTAGFSAAADATRVSVIIGVFKLLMTWVAVAKVDDLGRRPLLIGGVSGIALSLFLLSAYYKFLGSFPLVAVGALLLYVGCYQISFGPISWLMVSEIFPLRTRGRGISLAVLTNFGSNAIVTFAFSPLKEYLGAENLFLLFGAIALVSLLFVVLVVPETKGLSLEEIESKILK</sequence>
<dbReference type="InterPro" id="IPR036259">
    <property type="entry name" value="MFS_trans_sf"/>
</dbReference>
<evidence type="ECO:0000259" key="10">
    <source>
        <dbReference type="PROSITE" id="PS50850"/>
    </source>
</evidence>
<dbReference type="CDD" id="cd17362">
    <property type="entry name" value="MFS_GLUT10_12_Class3_like"/>
    <property type="match status" value="1"/>
</dbReference>
<dbReference type="PANTHER" id="PTHR48023:SF6">
    <property type="entry name" value="D-XYLOSE-PROTON SYMPORTER-LIKE 3, CHLOROPLASTIC"/>
    <property type="match status" value="1"/>
</dbReference>
<evidence type="ECO:0000256" key="5">
    <source>
        <dbReference type="ARBA" id="ARBA00022692"/>
    </source>
</evidence>
<dbReference type="GO" id="GO:0022857">
    <property type="term" value="F:transmembrane transporter activity"/>
    <property type="evidence" value="ECO:0007669"/>
    <property type="project" value="InterPro"/>
</dbReference>
<feature type="transmembrane region" description="Helical" evidence="9">
    <location>
        <begin position="456"/>
        <end position="483"/>
    </location>
</feature>
<evidence type="ECO:0000256" key="8">
    <source>
        <dbReference type="RuleBase" id="RU003346"/>
    </source>
</evidence>
<accession>A0A6J0KYR5</accession>
<dbReference type="PRINTS" id="PR00171">
    <property type="entry name" value="SUGRTRNSPORT"/>
</dbReference>
<gene>
    <name evidence="12" type="primary">LOC108823927</name>
</gene>
<name>A0A6J0KYR5_RAPSA</name>
<feature type="transmembrane region" description="Helical" evidence="9">
    <location>
        <begin position="430"/>
        <end position="450"/>
    </location>
</feature>
<comment type="subcellular location">
    <subcellularLocation>
        <location evidence="1">Membrane</location>
        <topology evidence="1">Multi-pass membrane protein</topology>
    </subcellularLocation>
</comment>
<dbReference type="PROSITE" id="PS00217">
    <property type="entry name" value="SUGAR_TRANSPORT_2"/>
    <property type="match status" value="1"/>
</dbReference>
<evidence type="ECO:0000256" key="7">
    <source>
        <dbReference type="ARBA" id="ARBA00023136"/>
    </source>
</evidence>
<keyword evidence="5 9" id="KW-0812">Transmembrane</keyword>
<dbReference type="KEGG" id="rsz:108823927"/>
<keyword evidence="7 9" id="KW-0472">Membrane</keyword>
<dbReference type="SUPFAM" id="SSF103473">
    <property type="entry name" value="MFS general substrate transporter"/>
    <property type="match status" value="1"/>
</dbReference>
<dbReference type="OrthoDB" id="6612291at2759"/>
<evidence type="ECO:0000256" key="6">
    <source>
        <dbReference type="ARBA" id="ARBA00022989"/>
    </source>
</evidence>
<dbReference type="RefSeq" id="XP_018452743.1">
    <property type="nucleotide sequence ID" value="XM_018597241.2"/>
</dbReference>
<dbReference type="GeneID" id="108823927"/>
<dbReference type="AlphaFoldDB" id="A0A6J0KYR5"/>
<reference evidence="12" key="2">
    <citation type="submission" date="2025-08" db="UniProtKB">
        <authorList>
            <consortium name="RefSeq"/>
        </authorList>
    </citation>
    <scope>IDENTIFICATION</scope>
    <source>
        <tissue evidence="12">Leaf</tissue>
    </source>
</reference>
<dbReference type="GO" id="GO:1904659">
    <property type="term" value="P:D-glucose transmembrane transport"/>
    <property type="evidence" value="ECO:0007669"/>
    <property type="project" value="TreeGrafter"/>
</dbReference>
<feature type="transmembrane region" description="Helical" evidence="9">
    <location>
        <begin position="237"/>
        <end position="255"/>
    </location>
</feature>
<feature type="domain" description="Major facilitator superfamily (MFS) profile" evidence="10">
    <location>
        <begin position="105"/>
        <end position="549"/>
    </location>
</feature>
<dbReference type="SMR" id="A0A6J0KYR5"/>
<protein>
    <submittedName>
        <fullName evidence="12">D-xylose-proton symporter-like 3, chloroplastic</fullName>
    </submittedName>
</protein>
<evidence type="ECO:0000256" key="1">
    <source>
        <dbReference type="ARBA" id="ARBA00004141"/>
    </source>
</evidence>
<dbReference type="Pfam" id="PF00083">
    <property type="entry name" value="Sugar_tr"/>
    <property type="match status" value="1"/>
</dbReference>
<feature type="transmembrane region" description="Helical" evidence="9">
    <location>
        <begin position="267"/>
        <end position="286"/>
    </location>
</feature>
<evidence type="ECO:0000256" key="2">
    <source>
        <dbReference type="ARBA" id="ARBA00010992"/>
    </source>
</evidence>
<dbReference type="InterPro" id="IPR050820">
    <property type="entry name" value="MFS_Sugar_Transporter"/>
</dbReference>
<dbReference type="PROSITE" id="PS50850">
    <property type="entry name" value="MFS"/>
    <property type="match status" value="1"/>
</dbReference>
<evidence type="ECO:0000256" key="3">
    <source>
        <dbReference type="ARBA" id="ARBA00022448"/>
    </source>
</evidence>
<feature type="transmembrane region" description="Helical" evidence="9">
    <location>
        <begin position="207"/>
        <end position="225"/>
    </location>
</feature>
<dbReference type="GO" id="GO:0005737">
    <property type="term" value="C:cytoplasm"/>
    <property type="evidence" value="ECO:0007669"/>
    <property type="project" value="UniProtKB-ARBA"/>
</dbReference>
<dbReference type="NCBIfam" id="TIGR00879">
    <property type="entry name" value="SP"/>
    <property type="match status" value="1"/>
</dbReference>
<evidence type="ECO:0000256" key="9">
    <source>
        <dbReference type="SAM" id="Phobius"/>
    </source>
</evidence>
<dbReference type="Proteomes" id="UP000504610">
    <property type="component" value="Chromosome 9"/>
</dbReference>
<dbReference type="InterPro" id="IPR005828">
    <property type="entry name" value="MFS_sugar_transport-like"/>
</dbReference>
<keyword evidence="6 9" id="KW-1133">Transmembrane helix</keyword>
<feature type="transmembrane region" description="Helical" evidence="9">
    <location>
        <begin position="405"/>
        <end position="423"/>
    </location>
</feature>
<organism evidence="11 12">
    <name type="scientific">Raphanus sativus</name>
    <name type="common">Radish</name>
    <name type="synonym">Raphanus raphanistrum var. sativus</name>
    <dbReference type="NCBI Taxonomy" id="3726"/>
    <lineage>
        <taxon>Eukaryota</taxon>
        <taxon>Viridiplantae</taxon>
        <taxon>Streptophyta</taxon>
        <taxon>Embryophyta</taxon>
        <taxon>Tracheophyta</taxon>
        <taxon>Spermatophyta</taxon>
        <taxon>Magnoliopsida</taxon>
        <taxon>eudicotyledons</taxon>
        <taxon>Gunneridae</taxon>
        <taxon>Pentapetalae</taxon>
        <taxon>rosids</taxon>
        <taxon>malvids</taxon>
        <taxon>Brassicales</taxon>
        <taxon>Brassicaceae</taxon>
        <taxon>Brassiceae</taxon>
        <taxon>Raphanus</taxon>
    </lineage>
</organism>
<feature type="transmembrane region" description="Helical" evidence="9">
    <location>
        <begin position="526"/>
        <end position="545"/>
    </location>
</feature>
<feature type="transmembrane region" description="Helical" evidence="9">
    <location>
        <begin position="495"/>
        <end position="514"/>
    </location>
</feature>
<feature type="transmembrane region" description="Helical" evidence="9">
    <location>
        <begin position="102"/>
        <end position="126"/>
    </location>
</feature>
<evidence type="ECO:0000313" key="11">
    <source>
        <dbReference type="Proteomes" id="UP000504610"/>
    </source>
</evidence>
<evidence type="ECO:0000313" key="12">
    <source>
        <dbReference type="RefSeq" id="XP_018452743.1"/>
    </source>
</evidence>
<keyword evidence="3 8" id="KW-0813">Transport</keyword>
<dbReference type="InterPro" id="IPR003663">
    <property type="entry name" value="Sugar/inositol_transpt"/>
</dbReference>
<dbReference type="FunFam" id="1.20.1250.20:FF:000118">
    <property type="entry name" value="D-xylose-proton symporter-like 3, chloroplastic"/>
    <property type="match status" value="1"/>
</dbReference>
<dbReference type="GO" id="GO:0016020">
    <property type="term" value="C:membrane"/>
    <property type="evidence" value="ECO:0007669"/>
    <property type="project" value="UniProtKB-SubCell"/>
</dbReference>
<reference evidence="11" key="1">
    <citation type="journal article" date="2019" name="Database">
        <title>The radish genome database (RadishGD): an integrated information resource for radish genomics.</title>
        <authorList>
            <person name="Yu H.J."/>
            <person name="Baek S."/>
            <person name="Lee Y.J."/>
            <person name="Cho A."/>
            <person name="Mun J.H."/>
        </authorList>
    </citation>
    <scope>NUCLEOTIDE SEQUENCE [LARGE SCALE GENOMIC DNA]</scope>
    <source>
        <strain evidence="11">cv. WK10039</strain>
    </source>
</reference>
<dbReference type="InterPro" id="IPR020846">
    <property type="entry name" value="MFS_dom"/>
</dbReference>
<dbReference type="Gene3D" id="1.20.1250.20">
    <property type="entry name" value="MFS general substrate transporter like domains"/>
    <property type="match status" value="1"/>
</dbReference>
<comment type="similarity">
    <text evidence="2 8">Belongs to the major facilitator superfamily. Sugar transporter (TC 2.A.1.1) family.</text>
</comment>
<dbReference type="InterPro" id="IPR005829">
    <property type="entry name" value="Sugar_transporter_CS"/>
</dbReference>
<keyword evidence="4" id="KW-0762">Sugar transport</keyword>
<dbReference type="PANTHER" id="PTHR48023">
    <property type="entry name" value="D-XYLOSE-PROTON SYMPORTER-LIKE 2"/>
    <property type="match status" value="1"/>
</dbReference>